<evidence type="ECO:0000313" key="10">
    <source>
        <dbReference type="EMBL" id="CAH3116643.1"/>
    </source>
</evidence>
<proteinExistence type="predicted"/>
<dbReference type="Gene3D" id="1.20.1070.10">
    <property type="entry name" value="Rhodopsin 7-helix transmembrane proteins"/>
    <property type="match status" value="1"/>
</dbReference>
<name>A0AAU9WKH2_9CNID</name>
<organism evidence="10 11">
    <name type="scientific">Pocillopora meandrina</name>
    <dbReference type="NCBI Taxonomy" id="46732"/>
    <lineage>
        <taxon>Eukaryota</taxon>
        <taxon>Metazoa</taxon>
        <taxon>Cnidaria</taxon>
        <taxon>Anthozoa</taxon>
        <taxon>Hexacorallia</taxon>
        <taxon>Scleractinia</taxon>
        <taxon>Astrocoeniina</taxon>
        <taxon>Pocilloporidae</taxon>
        <taxon>Pocillopora</taxon>
    </lineage>
</organism>
<keyword evidence="2 8" id="KW-0812">Transmembrane</keyword>
<dbReference type="EMBL" id="CALNXJ010000015">
    <property type="protein sequence ID" value="CAH3116643.1"/>
    <property type="molecule type" value="Genomic_DNA"/>
</dbReference>
<feature type="transmembrane region" description="Helical" evidence="8">
    <location>
        <begin position="53"/>
        <end position="77"/>
    </location>
</feature>
<dbReference type="PANTHER" id="PTHR45695">
    <property type="entry name" value="LEUCOKININ RECEPTOR-RELATED"/>
    <property type="match status" value="1"/>
</dbReference>
<dbReference type="PANTHER" id="PTHR45695:SF9">
    <property type="entry name" value="LEUCOKININ RECEPTOR"/>
    <property type="match status" value="1"/>
</dbReference>
<dbReference type="InterPro" id="IPR000276">
    <property type="entry name" value="GPCR_Rhodpsn"/>
</dbReference>
<feature type="transmembrane region" description="Helical" evidence="8">
    <location>
        <begin position="129"/>
        <end position="149"/>
    </location>
</feature>
<evidence type="ECO:0000256" key="5">
    <source>
        <dbReference type="ARBA" id="ARBA00023136"/>
    </source>
</evidence>
<feature type="transmembrane region" description="Helical" evidence="8">
    <location>
        <begin position="20"/>
        <end position="41"/>
    </location>
</feature>
<dbReference type="PRINTS" id="PR00237">
    <property type="entry name" value="GPCRRHODOPSN"/>
</dbReference>
<protein>
    <recommendedName>
        <fullName evidence="9">G-protein coupled receptors family 1 profile domain-containing protein</fullName>
    </recommendedName>
</protein>
<feature type="transmembrane region" description="Helical" evidence="8">
    <location>
        <begin position="233"/>
        <end position="255"/>
    </location>
</feature>
<evidence type="ECO:0000256" key="3">
    <source>
        <dbReference type="ARBA" id="ARBA00022989"/>
    </source>
</evidence>
<reference evidence="10 11" key="1">
    <citation type="submission" date="2022-05" db="EMBL/GenBank/DDBJ databases">
        <authorList>
            <consortium name="Genoscope - CEA"/>
            <person name="William W."/>
        </authorList>
    </citation>
    <scope>NUCLEOTIDE SEQUENCE [LARGE SCALE GENOMIC DNA]</scope>
</reference>
<evidence type="ECO:0000259" key="9">
    <source>
        <dbReference type="PROSITE" id="PS50262"/>
    </source>
</evidence>
<feature type="transmembrane region" description="Helical" evidence="8">
    <location>
        <begin position="275"/>
        <end position="291"/>
    </location>
</feature>
<dbReference type="PROSITE" id="PS50262">
    <property type="entry name" value="G_PROTEIN_RECEP_F1_2"/>
    <property type="match status" value="1"/>
</dbReference>
<evidence type="ECO:0000256" key="4">
    <source>
        <dbReference type="ARBA" id="ARBA00023040"/>
    </source>
</evidence>
<gene>
    <name evidence="10" type="ORF">PMEA_00006521</name>
</gene>
<evidence type="ECO:0000256" key="2">
    <source>
        <dbReference type="ARBA" id="ARBA00022692"/>
    </source>
</evidence>
<feature type="transmembrane region" description="Helical" evidence="8">
    <location>
        <begin position="175"/>
        <end position="196"/>
    </location>
</feature>
<sequence>MNNASTNNTGSITQPSVTLVLYFATFFIGLAGNLLVVVIIVTRKTRKRMNDIFVLNLSVSDLCLILFCLPALIYVQLVGSVTSPFYCKFVWPMVTVSFSSSILTITSMACYRCNVLLHPFELPPSGKQVLLWISSIWLVSFVIAIPLIITSKFQEDLKGSTCYEDWPSLNFKRGYTVALFILQYLLPLLTIAVAYVRIGIDLTRTKVRRASITRRGEVSDQGSREENVKIIKILATIVVLFTFCMLPVHIAWILLDFGGNSEKEIAEIIFKFSDVLAILQSCLNAVIYGALTKHLRSGFVKCLLRPLAICYDFRKGGEQVSSQRRPTYQPSGEELETFTLGRKSTFSQKSVDV</sequence>
<dbReference type="SUPFAM" id="SSF81321">
    <property type="entry name" value="Family A G protein-coupled receptor-like"/>
    <property type="match status" value="1"/>
</dbReference>
<comment type="caution">
    <text evidence="10">The sequence shown here is derived from an EMBL/GenBank/DDBJ whole genome shotgun (WGS) entry which is preliminary data.</text>
</comment>
<evidence type="ECO:0000256" key="7">
    <source>
        <dbReference type="ARBA" id="ARBA00023224"/>
    </source>
</evidence>
<keyword evidence="7" id="KW-0807">Transducer</keyword>
<feature type="transmembrane region" description="Helical" evidence="8">
    <location>
        <begin position="89"/>
        <end position="117"/>
    </location>
</feature>
<keyword evidence="4" id="KW-0297">G-protein coupled receptor</keyword>
<keyword evidence="11" id="KW-1185">Reference proteome</keyword>
<dbReference type="InterPro" id="IPR017452">
    <property type="entry name" value="GPCR_Rhodpsn_7TM"/>
</dbReference>
<feature type="domain" description="G-protein coupled receptors family 1 profile" evidence="9">
    <location>
        <begin position="32"/>
        <end position="288"/>
    </location>
</feature>
<keyword evidence="3 8" id="KW-1133">Transmembrane helix</keyword>
<dbReference type="Proteomes" id="UP001159428">
    <property type="component" value="Unassembled WGS sequence"/>
</dbReference>
<evidence type="ECO:0000256" key="6">
    <source>
        <dbReference type="ARBA" id="ARBA00023170"/>
    </source>
</evidence>
<dbReference type="Pfam" id="PF00001">
    <property type="entry name" value="7tm_1"/>
    <property type="match status" value="1"/>
</dbReference>
<keyword evidence="5 8" id="KW-0472">Membrane</keyword>
<evidence type="ECO:0000313" key="11">
    <source>
        <dbReference type="Proteomes" id="UP001159428"/>
    </source>
</evidence>
<evidence type="ECO:0000256" key="8">
    <source>
        <dbReference type="SAM" id="Phobius"/>
    </source>
</evidence>
<comment type="subcellular location">
    <subcellularLocation>
        <location evidence="1">Membrane</location>
        <topology evidence="1">Multi-pass membrane protein</topology>
    </subcellularLocation>
</comment>
<keyword evidence="6" id="KW-0675">Receptor</keyword>
<dbReference type="GO" id="GO:0005886">
    <property type="term" value="C:plasma membrane"/>
    <property type="evidence" value="ECO:0007669"/>
    <property type="project" value="TreeGrafter"/>
</dbReference>
<accession>A0AAU9WKH2</accession>
<evidence type="ECO:0000256" key="1">
    <source>
        <dbReference type="ARBA" id="ARBA00004141"/>
    </source>
</evidence>
<dbReference type="AlphaFoldDB" id="A0AAU9WKH2"/>
<dbReference type="GO" id="GO:0004930">
    <property type="term" value="F:G protein-coupled receptor activity"/>
    <property type="evidence" value="ECO:0007669"/>
    <property type="project" value="UniProtKB-KW"/>
</dbReference>